<gene>
    <name evidence="2" type="ORF">NQ314_016839</name>
</gene>
<dbReference type="Gene3D" id="3.30.420.10">
    <property type="entry name" value="Ribonuclease H-like superfamily/Ribonuclease H"/>
    <property type="match status" value="1"/>
</dbReference>
<dbReference type="Pfam" id="PF03184">
    <property type="entry name" value="DDE_1"/>
    <property type="match status" value="1"/>
</dbReference>
<protein>
    <recommendedName>
        <fullName evidence="1">DDE-1 domain-containing protein</fullName>
    </recommendedName>
</protein>
<feature type="domain" description="DDE-1" evidence="1">
    <location>
        <begin position="32"/>
        <end position="163"/>
    </location>
</feature>
<dbReference type="InterPro" id="IPR036397">
    <property type="entry name" value="RNaseH_sf"/>
</dbReference>
<evidence type="ECO:0000313" key="3">
    <source>
        <dbReference type="Proteomes" id="UP001162156"/>
    </source>
</evidence>
<reference evidence="2" key="1">
    <citation type="journal article" date="2023" name="Insect Mol. Biol.">
        <title>Genome sequencing provides insights into the evolution of gene families encoding plant cell wall-degrading enzymes in longhorned beetles.</title>
        <authorList>
            <person name="Shin N.R."/>
            <person name="Okamura Y."/>
            <person name="Kirsch R."/>
            <person name="Pauchet Y."/>
        </authorList>
    </citation>
    <scope>NUCLEOTIDE SEQUENCE</scope>
    <source>
        <strain evidence="2">RBIC_L_NR</strain>
    </source>
</reference>
<proteinExistence type="predicted"/>
<dbReference type="PANTHER" id="PTHR19303">
    <property type="entry name" value="TRANSPOSON"/>
    <property type="match status" value="1"/>
</dbReference>
<dbReference type="GO" id="GO:0005634">
    <property type="term" value="C:nucleus"/>
    <property type="evidence" value="ECO:0007669"/>
    <property type="project" value="TreeGrafter"/>
</dbReference>
<dbReference type="EMBL" id="JANEYF010004688">
    <property type="protein sequence ID" value="KAJ8930361.1"/>
    <property type="molecule type" value="Genomic_DNA"/>
</dbReference>
<evidence type="ECO:0000313" key="2">
    <source>
        <dbReference type="EMBL" id="KAJ8930361.1"/>
    </source>
</evidence>
<accession>A0AAV8WV66</accession>
<dbReference type="InterPro" id="IPR050863">
    <property type="entry name" value="CenT-Element_Derived"/>
</dbReference>
<dbReference type="PANTHER" id="PTHR19303:SF74">
    <property type="entry name" value="POGO TRANSPOSABLE ELEMENT WITH KRAB DOMAIN"/>
    <property type="match status" value="1"/>
</dbReference>
<keyword evidence="3" id="KW-1185">Reference proteome</keyword>
<dbReference type="GO" id="GO:0003677">
    <property type="term" value="F:DNA binding"/>
    <property type="evidence" value="ECO:0007669"/>
    <property type="project" value="TreeGrafter"/>
</dbReference>
<sequence length="255" mass="29260">MKQTSRTTLERKKVLVKKGSKYPELIRNASKTSVSVMFCGNAAGELLPPYVVYRATKMWTTWTENGPKGSRYNVSASGWFDANIFTDWLECQMIPRLRKIEGKKVLLCDNLSSHITVHALQLCRENEIHLICLPPNSTHLTQPLDVAFFRPLKIAWQKVLSDWKDTAEGMRNTNIQKENFPPLLSKMMEIITPHVEDNLKAGFRKCGIFPLNIEEVLSRIPRNTCNPDTVQSEFLKTLEAKRSEITSIVKNRRKK</sequence>
<comment type="caution">
    <text evidence="2">The sequence shown here is derived from an EMBL/GenBank/DDBJ whole genome shotgun (WGS) entry which is preliminary data.</text>
</comment>
<name>A0AAV8WV66_9CUCU</name>
<organism evidence="2 3">
    <name type="scientific">Rhamnusium bicolor</name>
    <dbReference type="NCBI Taxonomy" id="1586634"/>
    <lineage>
        <taxon>Eukaryota</taxon>
        <taxon>Metazoa</taxon>
        <taxon>Ecdysozoa</taxon>
        <taxon>Arthropoda</taxon>
        <taxon>Hexapoda</taxon>
        <taxon>Insecta</taxon>
        <taxon>Pterygota</taxon>
        <taxon>Neoptera</taxon>
        <taxon>Endopterygota</taxon>
        <taxon>Coleoptera</taxon>
        <taxon>Polyphaga</taxon>
        <taxon>Cucujiformia</taxon>
        <taxon>Chrysomeloidea</taxon>
        <taxon>Cerambycidae</taxon>
        <taxon>Lepturinae</taxon>
        <taxon>Rhagiini</taxon>
        <taxon>Rhamnusium</taxon>
    </lineage>
</organism>
<dbReference type="Proteomes" id="UP001162156">
    <property type="component" value="Unassembled WGS sequence"/>
</dbReference>
<dbReference type="InterPro" id="IPR004875">
    <property type="entry name" value="DDE_SF_endonuclease_dom"/>
</dbReference>
<evidence type="ECO:0000259" key="1">
    <source>
        <dbReference type="Pfam" id="PF03184"/>
    </source>
</evidence>
<dbReference type="AlphaFoldDB" id="A0AAV8WV66"/>